<evidence type="ECO:0000313" key="5">
    <source>
        <dbReference type="EMBL" id="OHU94512.1"/>
    </source>
</evidence>
<name>A0A1S1N777_9GAMM</name>
<evidence type="ECO:0000256" key="2">
    <source>
        <dbReference type="ARBA" id="ARBA00022737"/>
    </source>
</evidence>
<dbReference type="OrthoDB" id="6288655at2"/>
<keyword evidence="4" id="KW-0732">Signal</keyword>
<gene>
    <name evidence="5" type="ORF">BIW53_15700</name>
</gene>
<feature type="region of interest" description="Disordered" evidence="3">
    <location>
        <begin position="20"/>
        <end position="60"/>
    </location>
</feature>
<dbReference type="PROSITE" id="PS51257">
    <property type="entry name" value="PROKAR_LIPOPROTEIN"/>
    <property type="match status" value="1"/>
</dbReference>
<accession>A0A1S1N777</accession>
<evidence type="ECO:0000256" key="3">
    <source>
        <dbReference type="SAM" id="MobiDB-lite"/>
    </source>
</evidence>
<dbReference type="Gene3D" id="2.60.40.3010">
    <property type="match status" value="1"/>
</dbReference>
<proteinExistence type="predicted"/>
<feature type="chain" id="PRO_5010349153" description="Cadherin domain-containing protein" evidence="4">
    <location>
        <begin position="17"/>
        <end position="666"/>
    </location>
</feature>
<dbReference type="SUPFAM" id="SSF52058">
    <property type="entry name" value="L domain-like"/>
    <property type="match status" value="2"/>
</dbReference>
<protein>
    <recommendedName>
        <fullName evidence="7">Cadherin domain-containing protein</fullName>
    </recommendedName>
</protein>
<dbReference type="InterPro" id="IPR050836">
    <property type="entry name" value="SDS22/Internalin_LRR"/>
</dbReference>
<feature type="signal peptide" evidence="4">
    <location>
        <begin position="1"/>
        <end position="16"/>
    </location>
</feature>
<organism evidence="5 6">
    <name type="scientific">Pseudoalteromonas byunsanensis</name>
    <dbReference type="NCBI Taxonomy" id="327939"/>
    <lineage>
        <taxon>Bacteria</taxon>
        <taxon>Pseudomonadati</taxon>
        <taxon>Pseudomonadota</taxon>
        <taxon>Gammaproteobacteria</taxon>
        <taxon>Alteromonadales</taxon>
        <taxon>Pseudoalteromonadaceae</taxon>
        <taxon>Pseudoalteromonas</taxon>
    </lineage>
</organism>
<dbReference type="EMBL" id="MNAN01000034">
    <property type="protein sequence ID" value="OHU94512.1"/>
    <property type="molecule type" value="Genomic_DNA"/>
</dbReference>
<dbReference type="RefSeq" id="WP_070992980.1">
    <property type="nucleotide sequence ID" value="NZ_CBCSHD010000010.1"/>
</dbReference>
<feature type="compositionally biased region" description="Polar residues" evidence="3">
    <location>
        <begin position="23"/>
        <end position="59"/>
    </location>
</feature>
<keyword evidence="1" id="KW-0433">Leucine-rich repeat</keyword>
<keyword evidence="6" id="KW-1185">Reference proteome</keyword>
<evidence type="ECO:0000256" key="1">
    <source>
        <dbReference type="ARBA" id="ARBA00022614"/>
    </source>
</evidence>
<comment type="caution">
    <text evidence="5">The sequence shown here is derived from an EMBL/GenBank/DDBJ whole genome shotgun (WGS) entry which is preliminary data.</text>
</comment>
<dbReference type="Proteomes" id="UP000180253">
    <property type="component" value="Unassembled WGS sequence"/>
</dbReference>
<keyword evidence="2" id="KW-0677">Repeat</keyword>
<dbReference type="PANTHER" id="PTHR46652:SF3">
    <property type="entry name" value="LEUCINE-RICH REPEAT-CONTAINING PROTEIN 9"/>
    <property type="match status" value="1"/>
</dbReference>
<evidence type="ECO:0000313" key="6">
    <source>
        <dbReference type="Proteomes" id="UP000180253"/>
    </source>
</evidence>
<evidence type="ECO:0000256" key="4">
    <source>
        <dbReference type="SAM" id="SignalP"/>
    </source>
</evidence>
<dbReference type="PANTHER" id="PTHR46652">
    <property type="entry name" value="LEUCINE-RICH REPEAT AND IQ DOMAIN-CONTAINING PROTEIN 1-RELATED"/>
    <property type="match status" value="1"/>
</dbReference>
<dbReference type="InterPro" id="IPR032675">
    <property type="entry name" value="LRR_dom_sf"/>
</dbReference>
<dbReference type="STRING" id="327939.BIW53_15700"/>
<reference evidence="5 6" key="1">
    <citation type="submission" date="2016-10" db="EMBL/GenBank/DDBJ databases">
        <title>Pseudoalteromonas amylolytica sp. nov., isolated from the surface seawater.</title>
        <authorList>
            <person name="Wu Y.-H."/>
            <person name="Cheng H."/>
            <person name="Jin X.-B."/>
            <person name="Wang C.-S."/>
            <person name="Xu X.-W."/>
        </authorList>
    </citation>
    <scope>NUCLEOTIDE SEQUENCE [LARGE SCALE GENOMIC DNA]</scope>
    <source>
        <strain evidence="5 6">JCM 12483</strain>
    </source>
</reference>
<sequence>MLQKVFVILISLTLMACGGSGGETTQQSHSTNGSQSGSTNDSQDGSTNDSQGGSTSNPQIAIKLNDVPTSVDERHHFSITAEIEDQEVNNFNFKWEQTAGPLMLLLDSDTYELAADTHQITAIAPSLDDNESATVSIKLTVSNSQGIKATTTFDIQVTAYPPLNTEHIADEHLLSCINNSHHSTANKDSHLRRLWCDGYKISTLAGLSHFADLRALNLTDASITDISELKNVPTLEELQLLRALSPESDKHVIISQLEQLEQLKELVLSEQLSYADINFDKLKSLNLIELNYSDKDVYFSNETLKKLSTLRLYFVDLSPDTQLNSLANIKSLIMYRTNVEDFSFLGHLSDLSLLILGGSTQLDLSNITLSENINLLDLSGFSLTGTDALKPLTNVERMILSFLDIDSVDFLSEYTKLIELEIMGNPDITTFEALRNAQELNRLTISGSVNADYSVIQNLKKLEHLEILSGLADKYISFDTSLLSGLSELRSLTINFDVFDGEKLNNLHDLRNITVIGNSVLSFPSLSQMPNVSQLVLKAKNQQSMLSSLQGLDKNESIRSLQLSGFKDLIDITELANLTTLTELTLGKLPASDLSVLKKLTQLERLIITDHSVFFDIEAITQLSQLTHLEIRNSKITCEDEEKLRNLDNVRVYLANTCVSSKENET</sequence>
<dbReference type="Gene3D" id="3.80.10.10">
    <property type="entry name" value="Ribonuclease Inhibitor"/>
    <property type="match status" value="2"/>
</dbReference>
<dbReference type="AlphaFoldDB" id="A0A1S1N777"/>
<evidence type="ECO:0008006" key="7">
    <source>
        <dbReference type="Google" id="ProtNLM"/>
    </source>
</evidence>